<dbReference type="GO" id="GO:0005737">
    <property type="term" value="C:cytoplasm"/>
    <property type="evidence" value="ECO:0007669"/>
    <property type="project" value="UniProtKB-SubCell"/>
</dbReference>
<dbReference type="Pfam" id="PF02623">
    <property type="entry name" value="FliW"/>
    <property type="match status" value="1"/>
</dbReference>
<comment type="similarity">
    <text evidence="4">Belongs to the FliW family.</text>
</comment>
<organism evidence="5">
    <name type="scientific">Geobacter metallireducens</name>
    <dbReference type="NCBI Taxonomy" id="28232"/>
    <lineage>
        <taxon>Bacteria</taxon>
        <taxon>Pseudomonadati</taxon>
        <taxon>Thermodesulfobacteriota</taxon>
        <taxon>Desulfuromonadia</taxon>
        <taxon>Geobacterales</taxon>
        <taxon>Geobacteraceae</taxon>
        <taxon>Geobacter</taxon>
    </lineage>
</organism>
<dbReference type="InterPro" id="IPR003775">
    <property type="entry name" value="Flagellar_assembly_factor_FliW"/>
</dbReference>
<dbReference type="Gene3D" id="2.30.290.10">
    <property type="entry name" value="BH3618-like"/>
    <property type="match status" value="1"/>
</dbReference>
<dbReference type="HAMAP" id="MF_01185">
    <property type="entry name" value="FliW"/>
    <property type="match status" value="1"/>
</dbReference>
<comment type="function">
    <text evidence="4">Acts as an anti-CsrA protein, binds CsrA and prevents it from repressing translation of its target genes, one of which is flagellin. Binds to flagellin and participates in the assembly of the flagellum.</text>
</comment>
<evidence type="ECO:0000313" key="5">
    <source>
        <dbReference type="EMBL" id="HEN43364.1"/>
    </source>
</evidence>
<sequence length="161" mass="17418">MNIATTRFGALDIDESKIITMPEGMLGFEEKRFILLTPPNLGPFCWFQAVDRPDLAFVVVDTKSCAVDYSVRLTQEEADKLQLGEGAETIILAVVTMAADPFAITVNLQGPIVLNPERMIAKQIVLEGGKYSTKHPFFDSASKGTAAAVGRSRAVEDVAAV</sequence>
<dbReference type="AlphaFoldDB" id="A0A831U3E1"/>
<name>A0A831U3E1_GEOME</name>
<keyword evidence="2 4" id="KW-1005">Bacterial flagellum biogenesis</keyword>
<keyword evidence="3 4" id="KW-0810">Translation regulation</keyword>
<dbReference type="PANTHER" id="PTHR39190">
    <property type="entry name" value="FLAGELLAR ASSEMBLY FACTOR FLIW"/>
    <property type="match status" value="1"/>
</dbReference>
<accession>A0A831U3E1</accession>
<keyword evidence="5" id="KW-0966">Cell projection</keyword>
<keyword evidence="4" id="KW-0143">Chaperone</keyword>
<reference evidence="5" key="1">
    <citation type="journal article" date="2020" name="mSystems">
        <title>Genome- and Community-Level Interaction Insights into Carbon Utilization and Element Cycling Functions of Hydrothermarchaeota in Hydrothermal Sediment.</title>
        <authorList>
            <person name="Zhou Z."/>
            <person name="Liu Y."/>
            <person name="Xu W."/>
            <person name="Pan J."/>
            <person name="Luo Z.H."/>
            <person name="Li M."/>
        </authorList>
    </citation>
    <scope>NUCLEOTIDE SEQUENCE [LARGE SCALE GENOMIC DNA]</scope>
    <source>
        <strain evidence="5">SpSt-349</strain>
    </source>
</reference>
<dbReference type="PANTHER" id="PTHR39190:SF1">
    <property type="entry name" value="FLAGELLAR ASSEMBLY FACTOR FLIW"/>
    <property type="match status" value="1"/>
</dbReference>
<dbReference type="SUPFAM" id="SSF141457">
    <property type="entry name" value="BH3618-like"/>
    <property type="match status" value="1"/>
</dbReference>
<dbReference type="GO" id="GO:0044780">
    <property type="term" value="P:bacterial-type flagellum assembly"/>
    <property type="evidence" value="ECO:0007669"/>
    <property type="project" value="UniProtKB-UniRule"/>
</dbReference>
<dbReference type="InterPro" id="IPR024046">
    <property type="entry name" value="Flagellar_assmbl_FliW_dom_sf"/>
</dbReference>
<evidence type="ECO:0000256" key="1">
    <source>
        <dbReference type="ARBA" id="ARBA00022490"/>
    </source>
</evidence>
<evidence type="ECO:0000256" key="3">
    <source>
        <dbReference type="ARBA" id="ARBA00022845"/>
    </source>
</evidence>
<dbReference type="GO" id="GO:0006417">
    <property type="term" value="P:regulation of translation"/>
    <property type="evidence" value="ECO:0007669"/>
    <property type="project" value="UniProtKB-KW"/>
</dbReference>
<dbReference type="EMBL" id="DSOV01000059">
    <property type="protein sequence ID" value="HEN43364.1"/>
    <property type="molecule type" value="Genomic_DNA"/>
</dbReference>
<comment type="subcellular location">
    <subcellularLocation>
        <location evidence="4">Cytoplasm</location>
    </subcellularLocation>
</comment>
<keyword evidence="5" id="KW-0969">Cilium</keyword>
<comment type="caution">
    <text evidence="5">The sequence shown here is derived from an EMBL/GenBank/DDBJ whole genome shotgun (WGS) entry which is preliminary data.</text>
</comment>
<keyword evidence="1 4" id="KW-0963">Cytoplasm</keyword>
<evidence type="ECO:0000256" key="4">
    <source>
        <dbReference type="HAMAP-Rule" id="MF_01185"/>
    </source>
</evidence>
<evidence type="ECO:0000256" key="2">
    <source>
        <dbReference type="ARBA" id="ARBA00022795"/>
    </source>
</evidence>
<dbReference type="NCBIfam" id="NF009801">
    <property type="entry name" value="PRK13285.2-4"/>
    <property type="match status" value="1"/>
</dbReference>
<protein>
    <recommendedName>
        <fullName evidence="4">Flagellar assembly factor FliW</fullName>
    </recommendedName>
</protein>
<keyword evidence="5" id="KW-0282">Flagellum</keyword>
<gene>
    <name evidence="4" type="primary">fliW</name>
    <name evidence="5" type="ORF">ENQ87_13530</name>
</gene>
<comment type="subunit">
    <text evidence="4">Interacts with translational regulator CsrA and flagellin(s).</text>
</comment>
<proteinExistence type="inferred from homology"/>